<dbReference type="SUPFAM" id="SSF55681">
    <property type="entry name" value="Class II aaRS and biotin synthetases"/>
    <property type="match status" value="1"/>
</dbReference>
<proteinExistence type="inferred from homology"/>
<evidence type="ECO:0000256" key="3">
    <source>
        <dbReference type="ARBA" id="ARBA00007907"/>
    </source>
</evidence>
<evidence type="ECO:0000313" key="14">
    <source>
        <dbReference type="Proteomes" id="UP000694680"/>
    </source>
</evidence>
<dbReference type="Proteomes" id="UP000694680">
    <property type="component" value="Chromosome 13"/>
</dbReference>
<dbReference type="NCBIfam" id="TIGR00214">
    <property type="entry name" value="lipB"/>
    <property type="match status" value="1"/>
</dbReference>
<dbReference type="PROSITE" id="PS01313">
    <property type="entry name" value="LIPB"/>
    <property type="match status" value="1"/>
</dbReference>
<gene>
    <name evidence="13" type="primary">lipt2</name>
</gene>
<evidence type="ECO:0000256" key="10">
    <source>
        <dbReference type="ARBA" id="ARBA00071279"/>
    </source>
</evidence>
<comment type="pathway">
    <text evidence="2">Protein modification; protein lipoylation via endogenous pathway; protein N(6)-(lipoyl)lysine from octanoyl-[acyl-carrier-protein]: step 1/2.</text>
</comment>
<organism evidence="13 14">
    <name type="scientific">Gouania willdenowi</name>
    <name type="common">Blunt-snouted clingfish</name>
    <name type="synonym">Lepadogaster willdenowi</name>
    <dbReference type="NCBI Taxonomy" id="441366"/>
    <lineage>
        <taxon>Eukaryota</taxon>
        <taxon>Metazoa</taxon>
        <taxon>Chordata</taxon>
        <taxon>Craniata</taxon>
        <taxon>Vertebrata</taxon>
        <taxon>Euteleostomi</taxon>
        <taxon>Actinopterygii</taxon>
        <taxon>Neopterygii</taxon>
        <taxon>Teleostei</taxon>
        <taxon>Neoteleostei</taxon>
        <taxon>Acanthomorphata</taxon>
        <taxon>Ovalentaria</taxon>
        <taxon>Blenniimorphae</taxon>
        <taxon>Blenniiformes</taxon>
        <taxon>Gobiesocoidei</taxon>
        <taxon>Gobiesocidae</taxon>
        <taxon>Gobiesocinae</taxon>
        <taxon>Gouania</taxon>
    </lineage>
</organism>
<comment type="similarity">
    <text evidence="3">Belongs to the LipB family.</text>
</comment>
<accession>A0A8C5G5V0</accession>
<evidence type="ECO:0000256" key="9">
    <source>
        <dbReference type="ARBA" id="ARBA00052863"/>
    </source>
</evidence>
<reference evidence="13" key="3">
    <citation type="submission" date="2025-09" db="UniProtKB">
        <authorList>
            <consortium name="Ensembl"/>
        </authorList>
    </citation>
    <scope>IDENTIFICATION</scope>
</reference>
<dbReference type="InterPro" id="IPR045864">
    <property type="entry name" value="aa-tRNA-synth_II/BPL/LPL"/>
</dbReference>
<evidence type="ECO:0000313" key="13">
    <source>
        <dbReference type="Ensembl" id="ENSGWIP00000016989.1"/>
    </source>
</evidence>
<dbReference type="PROSITE" id="PS51733">
    <property type="entry name" value="BPL_LPL_CATALYTIC"/>
    <property type="match status" value="1"/>
</dbReference>
<evidence type="ECO:0000259" key="12">
    <source>
        <dbReference type="PROSITE" id="PS51733"/>
    </source>
</evidence>
<dbReference type="Ensembl" id="ENSGWIT00000018755.1">
    <property type="protein sequence ID" value="ENSGWIP00000016989.1"/>
    <property type="gene ID" value="ENSGWIG00000009492.1"/>
</dbReference>
<keyword evidence="14" id="KW-1185">Reference proteome</keyword>
<evidence type="ECO:0000256" key="11">
    <source>
        <dbReference type="ARBA" id="ARBA00079836"/>
    </source>
</evidence>
<reference evidence="13" key="2">
    <citation type="submission" date="2025-08" db="UniProtKB">
        <authorList>
            <consortium name="Ensembl"/>
        </authorList>
    </citation>
    <scope>IDENTIFICATION</scope>
</reference>
<evidence type="ECO:0000256" key="4">
    <source>
        <dbReference type="ARBA" id="ARBA00012334"/>
    </source>
</evidence>
<dbReference type="FunFam" id="3.30.930.10:FF:000035">
    <property type="entry name" value="Putative lipoyltransferase 2, mitochondrial"/>
    <property type="match status" value="1"/>
</dbReference>
<dbReference type="NCBIfam" id="NF010925">
    <property type="entry name" value="PRK14345.1"/>
    <property type="match status" value="1"/>
</dbReference>
<name>A0A8C5G5V0_GOUWI</name>
<reference evidence="13" key="1">
    <citation type="submission" date="2020-06" db="EMBL/GenBank/DDBJ databases">
        <authorList>
            <consortium name="Wellcome Sanger Institute Data Sharing"/>
        </authorList>
    </citation>
    <scope>NUCLEOTIDE SEQUENCE [LARGE SCALE GENOMIC DNA]</scope>
</reference>
<keyword evidence="6" id="KW-0012">Acyltransferase</keyword>
<dbReference type="Gene3D" id="3.30.930.10">
    <property type="entry name" value="Bira Bifunctional Protein, Domain 2"/>
    <property type="match status" value="1"/>
</dbReference>
<dbReference type="InterPro" id="IPR000544">
    <property type="entry name" value="Octanoyltransferase"/>
</dbReference>
<comment type="catalytic activity">
    <reaction evidence="9">
        <text>octanoyl-[ACP] + L-lysyl-[protein] = N(6)-octanoyl-L-lysyl-[protein] + holo-[ACP] + H(+)</text>
        <dbReference type="Rhea" id="RHEA:17665"/>
        <dbReference type="Rhea" id="RHEA-COMP:9636"/>
        <dbReference type="Rhea" id="RHEA-COMP:9685"/>
        <dbReference type="Rhea" id="RHEA-COMP:9752"/>
        <dbReference type="Rhea" id="RHEA-COMP:9928"/>
        <dbReference type="ChEBI" id="CHEBI:15378"/>
        <dbReference type="ChEBI" id="CHEBI:29969"/>
        <dbReference type="ChEBI" id="CHEBI:64479"/>
        <dbReference type="ChEBI" id="CHEBI:78463"/>
        <dbReference type="ChEBI" id="CHEBI:78809"/>
        <dbReference type="EC" id="2.3.1.181"/>
    </reaction>
    <physiologicalReaction direction="left-to-right" evidence="9">
        <dbReference type="Rhea" id="RHEA:17666"/>
    </physiologicalReaction>
</comment>
<evidence type="ECO:0000256" key="8">
    <source>
        <dbReference type="ARBA" id="ARBA00033331"/>
    </source>
</evidence>
<sequence>HRLLTSNYPLLPKVCALTDTDRRKRPVPWWRSSTSVCGPTRLPCGSSRCVWSGSAPVLPPPSCCEHRPVYTTGLRGGAYPDTELHRLRLLGADVERSNRGGLITFHGPGQIVVYPILDLTRFRKSIRWYVSQLEFTIIALCRKFGVNATTSEHTGVWVGERKICAIGVHCSRYITSHGVALNCNTDLSWFSHIVPCGVVGKGVTSLSAELSRDVGVAEVVPHLLTCFSEVFDCQLTNGSAELWGEGGA</sequence>
<dbReference type="GO" id="GO:0009249">
    <property type="term" value="P:protein lipoylation"/>
    <property type="evidence" value="ECO:0007669"/>
    <property type="project" value="InterPro"/>
</dbReference>
<evidence type="ECO:0000256" key="5">
    <source>
        <dbReference type="ARBA" id="ARBA00022679"/>
    </source>
</evidence>
<keyword evidence="5" id="KW-0808">Transferase</keyword>
<dbReference type="PANTHER" id="PTHR10993">
    <property type="entry name" value="OCTANOYLTRANSFERASE"/>
    <property type="match status" value="1"/>
</dbReference>
<dbReference type="GO" id="GO:0033819">
    <property type="term" value="F:lipoyl(octanoyl) transferase activity"/>
    <property type="evidence" value="ECO:0007669"/>
    <property type="project" value="UniProtKB-EC"/>
</dbReference>
<dbReference type="PANTHER" id="PTHR10993:SF7">
    <property type="entry name" value="LIPOYLTRANSFERASE 2, MITOCHONDRIAL-RELATED"/>
    <property type="match status" value="1"/>
</dbReference>
<protein>
    <recommendedName>
        <fullName evidence="10">Octanoyl-[acyl-carrier-protein]:protein N-octanoyltransferase LIPT2, mitochondrial</fullName>
        <ecNumber evidence="4">2.3.1.181</ecNumber>
    </recommendedName>
    <alternativeName>
        <fullName evidence="7">Lipoate-protein ligase B</fullName>
    </alternativeName>
    <alternativeName>
        <fullName evidence="8">Lipoyl/octanoyl transferase</fullName>
    </alternativeName>
    <alternativeName>
        <fullName evidence="11">Lipoyltransferase 2</fullName>
    </alternativeName>
</protein>
<comment type="subcellular location">
    <subcellularLocation>
        <location evidence="1">Mitochondrion</location>
    </subcellularLocation>
</comment>
<evidence type="ECO:0000256" key="1">
    <source>
        <dbReference type="ARBA" id="ARBA00004173"/>
    </source>
</evidence>
<evidence type="ECO:0000256" key="6">
    <source>
        <dbReference type="ARBA" id="ARBA00023315"/>
    </source>
</evidence>
<dbReference type="InterPro" id="IPR004143">
    <property type="entry name" value="BPL_LPL_catalytic"/>
</dbReference>
<dbReference type="Pfam" id="PF21948">
    <property type="entry name" value="LplA-B_cat"/>
    <property type="match status" value="1"/>
</dbReference>
<dbReference type="UniPathway" id="UPA00538">
    <property type="reaction ID" value="UER00592"/>
</dbReference>
<dbReference type="EC" id="2.3.1.181" evidence="4"/>
<dbReference type="CDD" id="cd16444">
    <property type="entry name" value="LipB"/>
    <property type="match status" value="1"/>
</dbReference>
<dbReference type="GO" id="GO:0005739">
    <property type="term" value="C:mitochondrion"/>
    <property type="evidence" value="ECO:0007669"/>
    <property type="project" value="UniProtKB-SubCell"/>
</dbReference>
<evidence type="ECO:0000256" key="7">
    <source>
        <dbReference type="ARBA" id="ARBA00030797"/>
    </source>
</evidence>
<dbReference type="InterPro" id="IPR020605">
    <property type="entry name" value="Octanoyltransferase_CS"/>
</dbReference>
<dbReference type="AlphaFoldDB" id="A0A8C5G5V0"/>
<evidence type="ECO:0000256" key="2">
    <source>
        <dbReference type="ARBA" id="ARBA00004821"/>
    </source>
</evidence>
<feature type="domain" description="BPL/LPL catalytic" evidence="12">
    <location>
        <begin position="55"/>
        <end position="235"/>
    </location>
</feature>